<keyword evidence="9" id="KW-0998">Cell outer membrane</keyword>
<keyword evidence="3" id="KW-0410">Iron transport</keyword>
<evidence type="ECO:0000256" key="6">
    <source>
        <dbReference type="ARBA" id="ARBA00023065"/>
    </source>
</evidence>
<dbReference type="PANTHER" id="PTHR32552:SF81">
    <property type="entry name" value="TONB-DEPENDENT OUTER MEMBRANE RECEPTOR"/>
    <property type="match status" value="1"/>
</dbReference>
<dbReference type="Pfam" id="PF00593">
    <property type="entry name" value="TonB_dep_Rec_b-barrel"/>
    <property type="match status" value="1"/>
</dbReference>
<dbReference type="SUPFAM" id="SSF49464">
    <property type="entry name" value="Carboxypeptidase regulatory domain-like"/>
    <property type="match status" value="1"/>
</dbReference>
<evidence type="ECO:0000256" key="5">
    <source>
        <dbReference type="ARBA" id="ARBA00023004"/>
    </source>
</evidence>
<feature type="domain" description="TonB-dependent receptor plug" evidence="12">
    <location>
        <begin position="97"/>
        <end position="195"/>
    </location>
</feature>
<keyword evidence="5" id="KW-0408">Iron</keyword>
<evidence type="ECO:0000256" key="8">
    <source>
        <dbReference type="ARBA" id="ARBA00023136"/>
    </source>
</evidence>
<dbReference type="Pfam" id="PF07715">
    <property type="entry name" value="Plug"/>
    <property type="match status" value="1"/>
</dbReference>
<dbReference type="GO" id="GO:0009279">
    <property type="term" value="C:cell outer membrane"/>
    <property type="evidence" value="ECO:0007669"/>
    <property type="project" value="UniProtKB-SubCell"/>
</dbReference>
<dbReference type="Pfam" id="PF13715">
    <property type="entry name" value="CarbopepD_reg_2"/>
    <property type="match status" value="1"/>
</dbReference>
<dbReference type="EMBL" id="UINC01001068">
    <property type="protein sequence ID" value="SUZ69645.1"/>
    <property type="molecule type" value="Genomic_DNA"/>
</dbReference>
<dbReference type="InterPro" id="IPR000531">
    <property type="entry name" value="Beta-barrel_TonB"/>
</dbReference>
<keyword evidence="2" id="KW-0813">Transport</keyword>
<keyword evidence="6" id="KW-0406">Ion transport</keyword>
<feature type="domain" description="TonB-dependent receptor-like beta-barrel" evidence="11">
    <location>
        <begin position="285"/>
        <end position="714"/>
    </location>
</feature>
<dbReference type="Gene3D" id="2.40.170.20">
    <property type="entry name" value="TonB-dependent receptor, beta-barrel domain"/>
    <property type="match status" value="1"/>
</dbReference>
<name>A0A381PRF6_9ZZZZ</name>
<keyword evidence="8" id="KW-0472">Membrane</keyword>
<evidence type="ECO:0000313" key="13">
    <source>
        <dbReference type="EMBL" id="SUZ69645.1"/>
    </source>
</evidence>
<evidence type="ECO:0000256" key="1">
    <source>
        <dbReference type="ARBA" id="ARBA00004571"/>
    </source>
</evidence>
<evidence type="ECO:0000256" key="7">
    <source>
        <dbReference type="ARBA" id="ARBA00023077"/>
    </source>
</evidence>
<sequence>MADANIVVSIEDGLTDSGTSTDKEGKFLIENLLEGLATVEVSVIGYKSLSVSQELKNGKVQPFRFELEEESVALEGVEVYSSYRKVNEGDLASSARIFSDELKIREGQHFADIIQNVPNLNYAGGSSRPRYFQIRGEGSVSRYADQGPPNTYVGLILDGMDLSELGVITPLFDMQQVEVLMGVQTSMFGANASSGLINFKTNDPTDNQEGYLLTQYGSYNSITSGLVYNFLLPEDWKMRLVAHNHSSDGYKNNQFLSNPTADKNETSLRLKFLNQTDRLTQKYTLIYSDFNNGYDDWSPDNNTDNKTYSDNPGKDSQESTILIADYAYDMNEFDLSVNVGMSDNNTLHSYDSDWGNNTFWASNPYNWDASVEGYDYDFFDSFTRDIDTKSFDMRFNSNERFNDIYSFVLGLFSSNYHEETNAEGYIYGGSATNLASRFDINTLSVYGEMSYQLNDNSSLSVALRNENRSVEYDDLNDSTQSFEYEPDSNLSYKVSFEQHPIPNLHWFAYYAAGYHPGGINQNPYLDSDERTYKKESYMDVTAGIRWFTDNVKFSGSVFYLAHDNHIFETSEQLDPNNPNAFAFFKVNADSGAEYGLESSGELKINDKISLITSLGLLSTEIEFGHSEDHEEDHEDNHEGHGHGEKAHAPNWNYSIGLNYSFDSEKKLMIEISGKDGFIYDSSNDDYESNPYHLLNAYYSQSFNKFDLRVYAKNVLDRSYPVRGFILGLEPPMYATKLYKSYGSPTEFGASLTYSF</sequence>
<feature type="region of interest" description="Disordered" evidence="10">
    <location>
        <begin position="626"/>
        <end position="647"/>
    </location>
</feature>
<accession>A0A381PRF6</accession>
<protein>
    <recommendedName>
        <fullName evidence="14">TonB-dependent receptor plug domain-containing protein</fullName>
    </recommendedName>
</protein>
<evidence type="ECO:0000256" key="3">
    <source>
        <dbReference type="ARBA" id="ARBA00022496"/>
    </source>
</evidence>
<dbReference type="InterPro" id="IPR039426">
    <property type="entry name" value="TonB-dep_rcpt-like"/>
</dbReference>
<dbReference type="PANTHER" id="PTHR32552">
    <property type="entry name" value="FERRICHROME IRON RECEPTOR-RELATED"/>
    <property type="match status" value="1"/>
</dbReference>
<dbReference type="SUPFAM" id="SSF56935">
    <property type="entry name" value="Porins"/>
    <property type="match status" value="1"/>
</dbReference>
<evidence type="ECO:0000259" key="11">
    <source>
        <dbReference type="Pfam" id="PF00593"/>
    </source>
</evidence>
<evidence type="ECO:0000256" key="2">
    <source>
        <dbReference type="ARBA" id="ARBA00022448"/>
    </source>
</evidence>
<dbReference type="GO" id="GO:0006826">
    <property type="term" value="P:iron ion transport"/>
    <property type="evidence" value="ECO:0007669"/>
    <property type="project" value="UniProtKB-KW"/>
</dbReference>
<evidence type="ECO:0000256" key="10">
    <source>
        <dbReference type="SAM" id="MobiDB-lite"/>
    </source>
</evidence>
<reference evidence="13" key="1">
    <citation type="submission" date="2018-05" db="EMBL/GenBank/DDBJ databases">
        <authorList>
            <person name="Lanie J.A."/>
            <person name="Ng W.-L."/>
            <person name="Kazmierczak K.M."/>
            <person name="Andrzejewski T.M."/>
            <person name="Davidsen T.M."/>
            <person name="Wayne K.J."/>
            <person name="Tettelin H."/>
            <person name="Glass J.I."/>
            <person name="Rusch D."/>
            <person name="Podicherti R."/>
            <person name="Tsui H.-C.T."/>
            <person name="Winkler M.E."/>
        </authorList>
    </citation>
    <scope>NUCLEOTIDE SEQUENCE</scope>
</reference>
<keyword evidence="7" id="KW-0798">TonB box</keyword>
<dbReference type="AlphaFoldDB" id="A0A381PRF6"/>
<dbReference type="PROSITE" id="PS52016">
    <property type="entry name" value="TONB_DEPENDENT_REC_3"/>
    <property type="match status" value="1"/>
</dbReference>
<comment type="subcellular location">
    <subcellularLocation>
        <location evidence="1">Cell outer membrane</location>
        <topology evidence="1">Multi-pass membrane protein</topology>
    </subcellularLocation>
</comment>
<dbReference type="InterPro" id="IPR012910">
    <property type="entry name" value="Plug_dom"/>
</dbReference>
<dbReference type="InterPro" id="IPR008969">
    <property type="entry name" value="CarboxyPept-like_regulatory"/>
</dbReference>
<proteinExistence type="predicted"/>
<gene>
    <name evidence="13" type="ORF">METZ01_LOCUS22499</name>
</gene>
<evidence type="ECO:0000256" key="4">
    <source>
        <dbReference type="ARBA" id="ARBA00022692"/>
    </source>
</evidence>
<organism evidence="13">
    <name type="scientific">marine metagenome</name>
    <dbReference type="NCBI Taxonomy" id="408172"/>
    <lineage>
        <taxon>unclassified sequences</taxon>
        <taxon>metagenomes</taxon>
        <taxon>ecological metagenomes</taxon>
    </lineage>
</organism>
<keyword evidence="4" id="KW-0812">Transmembrane</keyword>
<evidence type="ECO:0008006" key="14">
    <source>
        <dbReference type="Google" id="ProtNLM"/>
    </source>
</evidence>
<dbReference type="InterPro" id="IPR036942">
    <property type="entry name" value="Beta-barrel_TonB_sf"/>
</dbReference>
<evidence type="ECO:0000256" key="9">
    <source>
        <dbReference type="ARBA" id="ARBA00023237"/>
    </source>
</evidence>
<evidence type="ECO:0000259" key="12">
    <source>
        <dbReference type="Pfam" id="PF07715"/>
    </source>
</evidence>